<comment type="caution">
    <text evidence="6">The sequence shown here is derived from an EMBL/GenBank/DDBJ whole genome shotgun (WGS) entry which is preliminary data.</text>
</comment>
<dbReference type="PROSITE" id="PS01124">
    <property type="entry name" value="HTH_ARAC_FAMILY_2"/>
    <property type="match status" value="1"/>
</dbReference>
<dbReference type="GO" id="GO:0003700">
    <property type="term" value="F:DNA-binding transcription factor activity"/>
    <property type="evidence" value="ECO:0007669"/>
    <property type="project" value="InterPro"/>
</dbReference>
<evidence type="ECO:0000256" key="1">
    <source>
        <dbReference type="ARBA" id="ARBA00023015"/>
    </source>
</evidence>
<keyword evidence="2" id="KW-0238">DNA-binding</keyword>
<dbReference type="RefSeq" id="WP_277564315.1">
    <property type="nucleotide sequence ID" value="NZ_JAPDHZ010000002.1"/>
</dbReference>
<dbReference type="AlphaFoldDB" id="A0A9X4QLJ4"/>
<organism evidence="6 7">
    <name type="scientific">Cohnella ginsengisoli</name>
    <dbReference type="NCBI Taxonomy" id="425004"/>
    <lineage>
        <taxon>Bacteria</taxon>
        <taxon>Bacillati</taxon>
        <taxon>Bacillota</taxon>
        <taxon>Bacilli</taxon>
        <taxon>Bacillales</taxon>
        <taxon>Paenibacillaceae</taxon>
        <taxon>Cohnella</taxon>
    </lineage>
</organism>
<dbReference type="InterPro" id="IPR018062">
    <property type="entry name" value="HTH_AraC-typ_CS"/>
</dbReference>
<dbReference type="Pfam" id="PF12833">
    <property type="entry name" value="HTH_18"/>
    <property type="match status" value="1"/>
</dbReference>
<keyword evidence="7" id="KW-1185">Reference proteome</keyword>
<dbReference type="Gene3D" id="1.10.10.60">
    <property type="entry name" value="Homeodomain-like"/>
    <property type="match status" value="2"/>
</dbReference>
<name>A0A9X4QLJ4_9BACL</name>
<proteinExistence type="predicted"/>
<dbReference type="SUPFAM" id="SSF46689">
    <property type="entry name" value="Homeodomain-like"/>
    <property type="match status" value="2"/>
</dbReference>
<accession>A0A9X4QLJ4</accession>
<keyword evidence="3" id="KW-0804">Transcription</keyword>
<dbReference type="InterPro" id="IPR018060">
    <property type="entry name" value="HTH_AraC"/>
</dbReference>
<dbReference type="PANTHER" id="PTHR43280">
    <property type="entry name" value="ARAC-FAMILY TRANSCRIPTIONAL REGULATOR"/>
    <property type="match status" value="1"/>
</dbReference>
<feature type="transmembrane region" description="Helical" evidence="4">
    <location>
        <begin position="295"/>
        <end position="317"/>
    </location>
</feature>
<keyword evidence="4" id="KW-1133">Transmembrane helix</keyword>
<evidence type="ECO:0000313" key="6">
    <source>
        <dbReference type="EMBL" id="MDG0790490.1"/>
    </source>
</evidence>
<dbReference type="PRINTS" id="PR00032">
    <property type="entry name" value="HTHARAC"/>
</dbReference>
<dbReference type="EMBL" id="JAPDHZ010000002">
    <property type="protein sequence ID" value="MDG0790490.1"/>
    <property type="molecule type" value="Genomic_DNA"/>
</dbReference>
<evidence type="ECO:0000313" key="7">
    <source>
        <dbReference type="Proteomes" id="UP001153387"/>
    </source>
</evidence>
<feature type="domain" description="HTH araC/xylS-type" evidence="5">
    <location>
        <begin position="657"/>
        <end position="755"/>
    </location>
</feature>
<dbReference type="InterPro" id="IPR020449">
    <property type="entry name" value="Tscrpt_reg_AraC-type_HTH"/>
</dbReference>
<evidence type="ECO:0000259" key="5">
    <source>
        <dbReference type="PROSITE" id="PS01124"/>
    </source>
</evidence>
<protein>
    <submittedName>
        <fullName evidence="6">AraC family transcriptional regulator</fullName>
    </submittedName>
</protein>
<reference evidence="6 7" key="1">
    <citation type="submission" date="2022-10" db="EMBL/GenBank/DDBJ databases">
        <title>Comparative genomic analysis of Cohnella hashimotonis sp. nov., isolated from the International Space Station.</title>
        <authorList>
            <person name="Simpson A."/>
            <person name="Venkateswaran K."/>
        </authorList>
    </citation>
    <scope>NUCLEOTIDE SEQUENCE [LARGE SCALE GENOMIC DNA]</scope>
    <source>
        <strain evidence="6 7">DSM 18997</strain>
    </source>
</reference>
<dbReference type="Proteomes" id="UP001153387">
    <property type="component" value="Unassembled WGS sequence"/>
</dbReference>
<keyword evidence="4" id="KW-0472">Membrane</keyword>
<dbReference type="PROSITE" id="PS00041">
    <property type="entry name" value="HTH_ARAC_FAMILY_1"/>
    <property type="match status" value="1"/>
</dbReference>
<evidence type="ECO:0000256" key="4">
    <source>
        <dbReference type="SAM" id="Phobius"/>
    </source>
</evidence>
<dbReference type="PANTHER" id="PTHR43280:SF28">
    <property type="entry name" value="HTH-TYPE TRANSCRIPTIONAL ACTIVATOR RHAS"/>
    <property type="match status" value="1"/>
</dbReference>
<dbReference type="GO" id="GO:0043565">
    <property type="term" value="F:sequence-specific DNA binding"/>
    <property type="evidence" value="ECO:0007669"/>
    <property type="project" value="InterPro"/>
</dbReference>
<feature type="transmembrane region" description="Helical" evidence="4">
    <location>
        <begin position="17"/>
        <end position="43"/>
    </location>
</feature>
<keyword evidence="4" id="KW-0812">Transmembrane</keyword>
<gene>
    <name evidence="6" type="ORF">OMP38_06240</name>
</gene>
<evidence type="ECO:0000256" key="2">
    <source>
        <dbReference type="ARBA" id="ARBA00023125"/>
    </source>
</evidence>
<keyword evidence="1" id="KW-0805">Transcription regulation</keyword>
<dbReference type="SMART" id="SM00342">
    <property type="entry name" value="HTH_ARAC"/>
    <property type="match status" value="1"/>
</dbReference>
<sequence length="758" mass="86135">MKWTARFRGTAKNQMSLFYTLFGSFIAIIVLLVSINWIAFTFFRQNIREEIILNSSLNLNATAANYEKHIKLVRSFLLGYLFDNDTEILKRGDPMRRYDVVVDVQKSLAHDLNNTSLYLDNIVYYFRGDDFIIDRDGTRDADTMFSKFYYEPAYTADFWKHEMDGEESFKVYPAASFASVTPFERKPLGTLLPILVKNGYDRAFAIIAFLNGDRIYAAFHQAKPSSTFFIVDGGGQALYSSDSHLALPKALAGKTGKGYVRIGDSYYFYRTGGETGFTYVEKVPDKGLAAQLRRLNLIMLGLLALSVLIGLAVSYWFSKRFHNPLANMIRSVQSLRAVGVPAGEGSRIKEFNLLHDTLSDLSRSNREYHEDLLAKNNLLQQFAYMKKLKKIHGGGEPLPVTFESDARYRLVLSQIEFKDRFAKEIANAPQRAFNMYKELIDAHFSSRYDDSLTFQLEKDQVLTILFVKSERGAGHRGENMDELVRMLGTDIPYCNFTIAISPVRSHSADFAETYQDVLDLVKQRRLGEDVQVIGEWVPQPSLMIPAPSEEQELTANLQAGCDEVTVPLVNQLLDQLARAGALAYQFQDFAKDVVNRTIKILYAQNISFTAFAEGGSPYEQLKSCYTLEQYKTFFGRFLAKSAEAVRAKKSETDIITKFVMEYVEERFGEDLSLDAIAGKLGITGPYLSTYFKEKTGTNLSDYILTVRINKASQMLRDTDLLIQEIASLVGYYTVASFNRVFKRYTGLTPSEFRRSHNR</sequence>
<evidence type="ECO:0000256" key="3">
    <source>
        <dbReference type="ARBA" id="ARBA00023163"/>
    </source>
</evidence>
<dbReference type="InterPro" id="IPR009057">
    <property type="entry name" value="Homeodomain-like_sf"/>
</dbReference>